<evidence type="ECO:0000313" key="3">
    <source>
        <dbReference type="EMBL" id="SMO53186.1"/>
    </source>
</evidence>
<name>A0A521C135_9RHOB</name>
<dbReference type="Proteomes" id="UP000316030">
    <property type="component" value="Unassembled WGS sequence"/>
</dbReference>
<reference evidence="3 4" key="1">
    <citation type="submission" date="2017-05" db="EMBL/GenBank/DDBJ databases">
        <authorList>
            <person name="Varghese N."/>
            <person name="Submissions S."/>
        </authorList>
    </citation>
    <scope>NUCLEOTIDE SEQUENCE [LARGE SCALE GENOMIC DNA]</scope>
    <source>
        <strain evidence="3 4">DSM 29506</strain>
    </source>
</reference>
<feature type="signal peptide" evidence="1">
    <location>
        <begin position="1"/>
        <end position="24"/>
    </location>
</feature>
<dbReference type="Gene3D" id="1.10.101.10">
    <property type="entry name" value="PGBD-like superfamily/PGBD"/>
    <property type="match status" value="1"/>
</dbReference>
<dbReference type="Pfam" id="PF01471">
    <property type="entry name" value="PG_binding_1"/>
    <property type="match status" value="1"/>
</dbReference>
<dbReference type="InterPro" id="IPR036366">
    <property type="entry name" value="PGBDSf"/>
</dbReference>
<proteinExistence type="predicted"/>
<dbReference type="RefSeq" id="WP_142492522.1">
    <property type="nucleotide sequence ID" value="NZ_FXTO01000005.1"/>
</dbReference>
<keyword evidence="4" id="KW-1185">Reference proteome</keyword>
<feature type="chain" id="PRO_5021832844" evidence="1">
    <location>
        <begin position="25"/>
        <end position="205"/>
    </location>
</feature>
<sequence length="205" mass="21456">MKRTMKLAAGFALALGGLTTGAGAATDAGLFAARGIGARACGDLAVASNEQQVTALRMELAAWIAGYMSSVNRTSGQTFDAIPVQNVQALAELTRGICANNTDKLVENVFSALVNGFAALALAGQSEMTTLRNDKYQVAVRADTLTAVQNFLVANSYLDAKFADGQYGPKTATALKAFQEKRKIVQTGVPDAMTLFLIAEALKAN</sequence>
<gene>
    <name evidence="3" type="ORF">SAMN06265173_10537</name>
</gene>
<dbReference type="EMBL" id="FXTO01000005">
    <property type="protein sequence ID" value="SMO53186.1"/>
    <property type="molecule type" value="Genomic_DNA"/>
</dbReference>
<dbReference type="InterPro" id="IPR002477">
    <property type="entry name" value="Peptidoglycan-bd-like"/>
</dbReference>
<evidence type="ECO:0000313" key="4">
    <source>
        <dbReference type="Proteomes" id="UP000316030"/>
    </source>
</evidence>
<organism evidence="3 4">
    <name type="scientific">Thalassovita litoralis</name>
    <dbReference type="NCBI Taxonomy" id="1010611"/>
    <lineage>
        <taxon>Bacteria</taxon>
        <taxon>Pseudomonadati</taxon>
        <taxon>Pseudomonadota</taxon>
        <taxon>Alphaproteobacteria</taxon>
        <taxon>Rhodobacterales</taxon>
        <taxon>Roseobacteraceae</taxon>
        <taxon>Thalassovita</taxon>
    </lineage>
</organism>
<keyword evidence="1" id="KW-0732">Signal</keyword>
<dbReference type="OrthoDB" id="7859905at2"/>
<evidence type="ECO:0000256" key="1">
    <source>
        <dbReference type="SAM" id="SignalP"/>
    </source>
</evidence>
<feature type="domain" description="Peptidoglycan binding-like" evidence="2">
    <location>
        <begin position="145"/>
        <end position="195"/>
    </location>
</feature>
<evidence type="ECO:0000259" key="2">
    <source>
        <dbReference type="Pfam" id="PF01471"/>
    </source>
</evidence>
<dbReference type="InterPro" id="IPR036365">
    <property type="entry name" value="PGBD-like_sf"/>
</dbReference>
<dbReference type="AlphaFoldDB" id="A0A521C135"/>
<accession>A0A521C135</accession>
<protein>
    <submittedName>
        <fullName evidence="3">Peptidoglycan binding domain-containing protein</fullName>
    </submittedName>
</protein>
<dbReference type="SUPFAM" id="SSF47090">
    <property type="entry name" value="PGBD-like"/>
    <property type="match status" value="1"/>
</dbReference>